<sequence length="338" mass="37513">MKETFKTVLPNVAFLLLFASEFTYYLLILQTGIVEYHHSLLSQIWMVPLGGMLGIILSVYIYKKQQWLMALLLFLQLLLSFSYASANGLELFALGLISGLTAPMLLYRIEQLWIAVCALALSYAFGTALFHVEAIARTDLALFLSALAFISALFTQTRQHKSISVETVSLYTMGSVFLWLLLDAALFETLSRDSVMHLWGESEFTLTIILSHMAGLAAAYRLRNWAYADMALLVLFVLVYSVYSSGSSLMLSLVYPFVISSYNVIILMKLKRLAYLPLAAISLSLWGASGLGLLIALSHTFAAAWAVLGVLALSTLFKMPGFNLLSWFPNLKSTSFKG</sequence>
<feature type="transmembrane region" description="Helical" evidence="1">
    <location>
        <begin position="40"/>
        <end position="60"/>
    </location>
</feature>
<accession>A0A151CEE6</accession>
<dbReference type="RefSeq" id="WP_067331754.1">
    <property type="nucleotide sequence ID" value="NZ_LNKT01000056.1"/>
</dbReference>
<name>A0A151CEE6_9BACT</name>
<keyword evidence="1" id="KW-1133">Transmembrane helix</keyword>
<dbReference type="AlphaFoldDB" id="A0A151CEE6"/>
<protein>
    <submittedName>
        <fullName evidence="2">Uncharacterized protein</fullName>
    </submittedName>
</protein>
<evidence type="ECO:0000256" key="1">
    <source>
        <dbReference type="SAM" id="Phobius"/>
    </source>
</evidence>
<feature type="transmembrane region" description="Helical" evidence="1">
    <location>
        <begin position="91"/>
        <end position="107"/>
    </location>
</feature>
<feature type="transmembrane region" description="Helical" evidence="1">
    <location>
        <begin position="275"/>
        <end position="297"/>
    </location>
</feature>
<feature type="transmembrane region" description="Helical" evidence="1">
    <location>
        <begin position="67"/>
        <end position="85"/>
    </location>
</feature>
<feature type="transmembrane region" description="Helical" evidence="1">
    <location>
        <begin position="225"/>
        <end position="243"/>
    </location>
</feature>
<organism evidence="2 3">
    <name type="scientific">Sulfurovum riftiae</name>
    <dbReference type="NCBI Taxonomy" id="1630136"/>
    <lineage>
        <taxon>Bacteria</taxon>
        <taxon>Pseudomonadati</taxon>
        <taxon>Campylobacterota</taxon>
        <taxon>Epsilonproteobacteria</taxon>
        <taxon>Campylobacterales</taxon>
        <taxon>Sulfurovaceae</taxon>
        <taxon>Sulfurovum</taxon>
    </lineage>
</organism>
<evidence type="ECO:0000313" key="3">
    <source>
        <dbReference type="Proteomes" id="UP000075359"/>
    </source>
</evidence>
<gene>
    <name evidence="2" type="ORF">AS592_04435</name>
</gene>
<keyword evidence="3" id="KW-1185">Reference proteome</keyword>
<keyword evidence="1" id="KW-0472">Membrane</keyword>
<comment type="caution">
    <text evidence="2">The sequence shown here is derived from an EMBL/GenBank/DDBJ whole genome shotgun (WGS) entry which is preliminary data.</text>
</comment>
<feature type="transmembrane region" description="Helical" evidence="1">
    <location>
        <begin position="303"/>
        <end position="328"/>
    </location>
</feature>
<feature type="transmembrane region" description="Helical" evidence="1">
    <location>
        <begin position="12"/>
        <end position="34"/>
    </location>
</feature>
<keyword evidence="1" id="KW-0812">Transmembrane</keyword>
<reference evidence="2 3" key="1">
    <citation type="submission" date="2015-11" db="EMBL/GenBank/DDBJ databases">
        <title>Draft genome of Sulfurovum riftiae 1812E, a member of the Epsilonproteobacteria isolated from the tube of the deep-sea hydrothermal vent tubewom Riftia pachyptila.</title>
        <authorList>
            <person name="Vetriani C."/>
            <person name="Giovannelli D."/>
        </authorList>
    </citation>
    <scope>NUCLEOTIDE SEQUENCE [LARGE SCALE GENOMIC DNA]</scope>
    <source>
        <strain evidence="2 3">1812E</strain>
    </source>
</reference>
<feature type="transmembrane region" description="Helical" evidence="1">
    <location>
        <begin position="112"/>
        <end position="132"/>
    </location>
</feature>
<dbReference type="EMBL" id="LNKT01000056">
    <property type="protein sequence ID" value="KYJ85844.1"/>
    <property type="molecule type" value="Genomic_DNA"/>
</dbReference>
<feature type="transmembrane region" description="Helical" evidence="1">
    <location>
        <begin position="168"/>
        <end position="187"/>
    </location>
</feature>
<dbReference type="STRING" id="1630136.AS592_04435"/>
<feature type="transmembrane region" description="Helical" evidence="1">
    <location>
        <begin position="199"/>
        <end position="218"/>
    </location>
</feature>
<dbReference type="Proteomes" id="UP000075359">
    <property type="component" value="Unassembled WGS sequence"/>
</dbReference>
<proteinExistence type="predicted"/>
<dbReference type="OrthoDB" id="5338495at2"/>
<feature type="transmembrane region" description="Helical" evidence="1">
    <location>
        <begin position="138"/>
        <end position="156"/>
    </location>
</feature>
<evidence type="ECO:0000313" key="2">
    <source>
        <dbReference type="EMBL" id="KYJ85844.1"/>
    </source>
</evidence>